<dbReference type="InterPro" id="IPR003439">
    <property type="entry name" value="ABC_transporter-like_ATP-bd"/>
</dbReference>
<organism evidence="6 7">
    <name type="scientific">[Clostridium] hylemonae DSM 15053</name>
    <dbReference type="NCBI Taxonomy" id="553973"/>
    <lineage>
        <taxon>Bacteria</taxon>
        <taxon>Bacillati</taxon>
        <taxon>Bacillota</taxon>
        <taxon>Clostridia</taxon>
        <taxon>Lachnospirales</taxon>
        <taxon>Lachnospiraceae</taxon>
    </lineage>
</organism>
<evidence type="ECO:0000256" key="3">
    <source>
        <dbReference type="ARBA" id="ARBA00022741"/>
    </source>
</evidence>
<protein>
    <submittedName>
        <fullName evidence="6">ABC transporter, ATP-binding protein</fullName>
    </submittedName>
</protein>
<comment type="caution">
    <text evidence="6">The sequence shown here is derived from an EMBL/GenBank/DDBJ whole genome shotgun (WGS) entry which is preliminary data.</text>
</comment>
<dbReference type="PANTHER" id="PTHR42798:SF7">
    <property type="entry name" value="ALPHA-D-RIBOSE 1-METHYLPHOSPHONATE 5-TRIPHOSPHATE SYNTHASE SUBUNIT PHNL"/>
    <property type="match status" value="1"/>
</dbReference>
<evidence type="ECO:0000256" key="1">
    <source>
        <dbReference type="ARBA" id="ARBA00005417"/>
    </source>
</evidence>
<reference evidence="6" key="2">
    <citation type="submission" date="2013-06" db="EMBL/GenBank/DDBJ databases">
        <title>Draft genome sequence of Clostridium hylemonae (DSM 15053).</title>
        <authorList>
            <person name="Sudarsanam P."/>
            <person name="Ley R."/>
            <person name="Guruge J."/>
            <person name="Turnbaugh P.J."/>
            <person name="Mahowald M."/>
            <person name="Liep D."/>
            <person name="Gordon J."/>
        </authorList>
    </citation>
    <scope>NUCLEOTIDE SEQUENCE</scope>
    <source>
        <strain evidence="6">DSM 15053</strain>
    </source>
</reference>
<dbReference type="PROSITE" id="PS00211">
    <property type="entry name" value="ABC_TRANSPORTER_1"/>
    <property type="match status" value="1"/>
</dbReference>
<dbReference type="FunFam" id="3.40.50.300:FF:000032">
    <property type="entry name" value="Export ABC transporter ATP-binding protein"/>
    <property type="match status" value="1"/>
</dbReference>
<dbReference type="InterPro" id="IPR017911">
    <property type="entry name" value="MacB-like_ATP-bd"/>
</dbReference>
<sequence length="253" mass="28663">MSEKIIETKELVHNYKVETRKSVEINEIHVLKGIDFAVEQGEFVGIMGKSGCGKTTFLKLLGMLERPTGGSVIFKGMDTEELWKDELADIRRRQIGFVFQDFYLMDSLSVMDNIKLPMILDKAEPEVMKEKTEELAKQFGIGELLYKAPYELSGGEKQRAAICRALINDPEIVLADEPTGNLDSRSGQVVIEALCRINEELGKTVVMVTHDSRLASYCKRIILLKDGEIVDTIRREESQDAFYHQILDKTTEL</sequence>
<feature type="domain" description="ABC transporter" evidence="5">
    <location>
        <begin position="12"/>
        <end position="251"/>
    </location>
</feature>
<name>C0BWJ2_9FIRM</name>
<evidence type="ECO:0000256" key="4">
    <source>
        <dbReference type="ARBA" id="ARBA00022840"/>
    </source>
</evidence>
<evidence type="ECO:0000313" key="6">
    <source>
        <dbReference type="EMBL" id="EEG75674.1"/>
    </source>
</evidence>
<dbReference type="PROSITE" id="PS50893">
    <property type="entry name" value="ABC_TRANSPORTER_2"/>
    <property type="match status" value="1"/>
</dbReference>
<dbReference type="PANTHER" id="PTHR42798">
    <property type="entry name" value="LIPOPROTEIN-RELEASING SYSTEM ATP-BINDING PROTEIN LOLD"/>
    <property type="match status" value="1"/>
</dbReference>
<dbReference type="CDD" id="cd03255">
    <property type="entry name" value="ABC_MJ0796_LolCDE_FtsE"/>
    <property type="match status" value="1"/>
</dbReference>
<dbReference type="GO" id="GO:0022857">
    <property type="term" value="F:transmembrane transporter activity"/>
    <property type="evidence" value="ECO:0007669"/>
    <property type="project" value="UniProtKB-ARBA"/>
</dbReference>
<dbReference type="GO" id="GO:0098796">
    <property type="term" value="C:membrane protein complex"/>
    <property type="evidence" value="ECO:0007669"/>
    <property type="project" value="UniProtKB-ARBA"/>
</dbReference>
<keyword evidence="7" id="KW-1185">Reference proteome</keyword>
<dbReference type="InterPro" id="IPR017871">
    <property type="entry name" value="ABC_transporter-like_CS"/>
</dbReference>
<dbReference type="InterPro" id="IPR027417">
    <property type="entry name" value="P-loop_NTPase"/>
</dbReference>
<dbReference type="HOGENOM" id="CLU_000604_1_22_9"/>
<dbReference type="SMART" id="SM00382">
    <property type="entry name" value="AAA"/>
    <property type="match status" value="1"/>
</dbReference>
<evidence type="ECO:0000256" key="2">
    <source>
        <dbReference type="ARBA" id="ARBA00022448"/>
    </source>
</evidence>
<accession>C0BWJ2</accession>
<dbReference type="GO" id="GO:0005524">
    <property type="term" value="F:ATP binding"/>
    <property type="evidence" value="ECO:0007669"/>
    <property type="project" value="UniProtKB-KW"/>
</dbReference>
<gene>
    <name evidence="6" type="ORF">CLOHYLEM_04175</name>
</gene>
<dbReference type="EMBL" id="ABYI02000006">
    <property type="protein sequence ID" value="EEG75674.1"/>
    <property type="molecule type" value="Genomic_DNA"/>
</dbReference>
<dbReference type="eggNOG" id="COG1136">
    <property type="taxonomic scope" value="Bacteria"/>
</dbReference>
<dbReference type="Gene3D" id="3.40.50.300">
    <property type="entry name" value="P-loop containing nucleotide triphosphate hydrolases"/>
    <property type="match status" value="1"/>
</dbReference>
<proteinExistence type="inferred from homology"/>
<reference evidence="6" key="1">
    <citation type="submission" date="2009-02" db="EMBL/GenBank/DDBJ databases">
        <authorList>
            <person name="Fulton L."/>
            <person name="Clifton S."/>
            <person name="Fulton B."/>
            <person name="Xu J."/>
            <person name="Minx P."/>
            <person name="Pepin K.H."/>
            <person name="Johnson M."/>
            <person name="Bhonagiri V."/>
            <person name="Nash W.E."/>
            <person name="Mardis E.R."/>
            <person name="Wilson R.K."/>
        </authorList>
    </citation>
    <scope>NUCLEOTIDE SEQUENCE [LARGE SCALE GENOMIC DNA]</scope>
    <source>
        <strain evidence="6">DSM 15053</strain>
    </source>
</reference>
<dbReference type="OrthoDB" id="9802264at2"/>
<dbReference type="GO" id="GO:0016887">
    <property type="term" value="F:ATP hydrolysis activity"/>
    <property type="evidence" value="ECO:0007669"/>
    <property type="project" value="InterPro"/>
</dbReference>
<evidence type="ECO:0000259" key="5">
    <source>
        <dbReference type="PROSITE" id="PS50893"/>
    </source>
</evidence>
<keyword evidence="4 6" id="KW-0067">ATP-binding</keyword>
<keyword evidence="3" id="KW-0547">Nucleotide-binding</keyword>
<dbReference type="SUPFAM" id="SSF52540">
    <property type="entry name" value="P-loop containing nucleoside triphosphate hydrolases"/>
    <property type="match status" value="1"/>
</dbReference>
<dbReference type="AlphaFoldDB" id="C0BWJ2"/>
<dbReference type="STRING" id="553973.CLOHYLEM_04175"/>
<evidence type="ECO:0000313" key="7">
    <source>
        <dbReference type="Proteomes" id="UP000004893"/>
    </source>
</evidence>
<dbReference type="InterPro" id="IPR003593">
    <property type="entry name" value="AAA+_ATPase"/>
</dbReference>
<dbReference type="Pfam" id="PF00005">
    <property type="entry name" value="ABC_tran"/>
    <property type="match status" value="1"/>
</dbReference>
<keyword evidence="2" id="KW-0813">Transport</keyword>
<comment type="similarity">
    <text evidence="1">Belongs to the ABC transporter superfamily.</text>
</comment>
<dbReference type="Proteomes" id="UP000004893">
    <property type="component" value="Unassembled WGS sequence"/>
</dbReference>